<dbReference type="Proteomes" id="UP001589867">
    <property type="component" value="Unassembled WGS sequence"/>
</dbReference>
<dbReference type="Gene3D" id="1.10.10.10">
    <property type="entry name" value="Winged helix-like DNA-binding domain superfamily/Winged helix DNA-binding domain"/>
    <property type="match status" value="1"/>
</dbReference>
<keyword evidence="6" id="KW-1185">Reference proteome</keyword>
<dbReference type="SUPFAM" id="SSF48008">
    <property type="entry name" value="GntR ligand-binding domain-like"/>
    <property type="match status" value="1"/>
</dbReference>
<dbReference type="PROSITE" id="PS50949">
    <property type="entry name" value="HTH_GNTR"/>
    <property type="match status" value="1"/>
</dbReference>
<dbReference type="Gene3D" id="1.20.120.530">
    <property type="entry name" value="GntR ligand-binding domain-like"/>
    <property type="match status" value="1"/>
</dbReference>
<comment type="caution">
    <text evidence="5">The sequence shown here is derived from an EMBL/GenBank/DDBJ whole genome shotgun (WGS) entry which is preliminary data.</text>
</comment>
<dbReference type="EMBL" id="JBHLUH010000026">
    <property type="protein sequence ID" value="MFC0529178.1"/>
    <property type="molecule type" value="Genomic_DNA"/>
</dbReference>
<feature type="domain" description="HTH gntR-type" evidence="4">
    <location>
        <begin position="15"/>
        <end position="83"/>
    </location>
</feature>
<dbReference type="InterPro" id="IPR000524">
    <property type="entry name" value="Tscrpt_reg_HTH_GntR"/>
</dbReference>
<keyword evidence="3" id="KW-0804">Transcription</keyword>
<evidence type="ECO:0000256" key="3">
    <source>
        <dbReference type="ARBA" id="ARBA00023163"/>
    </source>
</evidence>
<evidence type="ECO:0000259" key="4">
    <source>
        <dbReference type="PROSITE" id="PS50949"/>
    </source>
</evidence>
<dbReference type="PANTHER" id="PTHR43537">
    <property type="entry name" value="TRANSCRIPTIONAL REGULATOR, GNTR FAMILY"/>
    <property type="match status" value="1"/>
</dbReference>
<dbReference type="InterPro" id="IPR008920">
    <property type="entry name" value="TF_FadR/GntR_C"/>
</dbReference>
<dbReference type="InterPro" id="IPR036388">
    <property type="entry name" value="WH-like_DNA-bd_sf"/>
</dbReference>
<keyword evidence="1" id="KW-0805">Transcription regulation</keyword>
<dbReference type="PRINTS" id="PR00035">
    <property type="entry name" value="HTHGNTR"/>
</dbReference>
<protein>
    <submittedName>
        <fullName evidence="5">FadR/GntR family transcriptional regulator</fullName>
    </submittedName>
</protein>
<keyword evidence="2" id="KW-0238">DNA-binding</keyword>
<dbReference type="InterPro" id="IPR036390">
    <property type="entry name" value="WH_DNA-bd_sf"/>
</dbReference>
<dbReference type="SMART" id="SM00345">
    <property type="entry name" value="HTH_GNTR"/>
    <property type="match status" value="1"/>
</dbReference>
<accession>A0ABV6M3C3</accession>
<evidence type="ECO:0000256" key="2">
    <source>
        <dbReference type="ARBA" id="ARBA00023125"/>
    </source>
</evidence>
<dbReference type="CDD" id="cd07377">
    <property type="entry name" value="WHTH_GntR"/>
    <property type="match status" value="1"/>
</dbReference>
<proteinExistence type="predicted"/>
<dbReference type="RefSeq" id="WP_377251677.1">
    <property type="nucleotide sequence ID" value="NZ_JBHLUH010000026.1"/>
</dbReference>
<name>A0ABV6M3C3_9ACTN</name>
<sequence>MHDGKDSLMQPVPQSGLIGDTIAELRRLIATGYWKVGDRLPTEADLASSLGIGRNTLREAVRALVHAGLLDTRHGRGTYVKSNDEIGPTLARYLRQEDLNDILETRRVLEPEAAALAAMRRDDAAVAAIAKAYQRLTVARSTAAIVEADVDFHTAIVAATGNPVLLRLYGGLADVLRSSVETLSRGHSRAIASHGKLVEAIRDGDPDAARAAARAHFDRAMSGDGEDAATEGGEHG</sequence>
<dbReference type="SMART" id="SM00895">
    <property type="entry name" value="FCD"/>
    <property type="match status" value="1"/>
</dbReference>
<dbReference type="SUPFAM" id="SSF46785">
    <property type="entry name" value="Winged helix' DNA-binding domain"/>
    <property type="match status" value="1"/>
</dbReference>
<organism evidence="5 6">
    <name type="scientific">Phytohabitans kaempferiae</name>
    <dbReference type="NCBI Taxonomy" id="1620943"/>
    <lineage>
        <taxon>Bacteria</taxon>
        <taxon>Bacillati</taxon>
        <taxon>Actinomycetota</taxon>
        <taxon>Actinomycetes</taxon>
        <taxon>Micromonosporales</taxon>
        <taxon>Micromonosporaceae</taxon>
    </lineage>
</organism>
<dbReference type="InterPro" id="IPR011711">
    <property type="entry name" value="GntR_C"/>
</dbReference>
<dbReference type="PANTHER" id="PTHR43537:SF47">
    <property type="entry name" value="REGULATORY PROTEIN GNTR HTH"/>
    <property type="match status" value="1"/>
</dbReference>
<dbReference type="Pfam" id="PF00392">
    <property type="entry name" value="GntR"/>
    <property type="match status" value="1"/>
</dbReference>
<gene>
    <name evidence="5" type="ORF">ACFFIA_16105</name>
</gene>
<reference evidence="5 6" key="1">
    <citation type="submission" date="2024-09" db="EMBL/GenBank/DDBJ databases">
        <authorList>
            <person name="Sun Q."/>
            <person name="Mori K."/>
        </authorList>
    </citation>
    <scope>NUCLEOTIDE SEQUENCE [LARGE SCALE GENOMIC DNA]</scope>
    <source>
        <strain evidence="5 6">TBRC 3947</strain>
    </source>
</reference>
<evidence type="ECO:0000313" key="5">
    <source>
        <dbReference type="EMBL" id="MFC0529178.1"/>
    </source>
</evidence>
<dbReference type="Pfam" id="PF07729">
    <property type="entry name" value="FCD"/>
    <property type="match status" value="1"/>
</dbReference>
<evidence type="ECO:0000313" key="6">
    <source>
        <dbReference type="Proteomes" id="UP001589867"/>
    </source>
</evidence>
<evidence type="ECO:0000256" key="1">
    <source>
        <dbReference type="ARBA" id="ARBA00023015"/>
    </source>
</evidence>